<dbReference type="InterPro" id="IPR003439">
    <property type="entry name" value="ABC_transporter-like_ATP-bd"/>
</dbReference>
<proteinExistence type="inferred from homology"/>
<dbReference type="Pfam" id="PF00005">
    <property type="entry name" value="ABC_tran"/>
    <property type="match status" value="1"/>
</dbReference>
<dbReference type="PROSITE" id="PS00211">
    <property type="entry name" value="ABC_TRANSPORTER_1"/>
    <property type="match status" value="1"/>
</dbReference>
<dbReference type="PANTHER" id="PTHR43067">
    <property type="entry name" value="OLIGOPEPTIDE/DIPEPTIDE ABC TRANSPORTER, ATPASE SUBUNIT"/>
    <property type="match status" value="1"/>
</dbReference>
<dbReference type="EMBL" id="SLWS01000003">
    <property type="protein sequence ID" value="TCO61103.1"/>
    <property type="molecule type" value="Genomic_DNA"/>
</dbReference>
<dbReference type="GO" id="GO:0015833">
    <property type="term" value="P:peptide transport"/>
    <property type="evidence" value="ECO:0007669"/>
    <property type="project" value="InterPro"/>
</dbReference>
<dbReference type="SUPFAM" id="SSF52540">
    <property type="entry name" value="P-loop containing nucleoside triphosphate hydrolases"/>
    <property type="match status" value="1"/>
</dbReference>
<dbReference type="InterPro" id="IPR027417">
    <property type="entry name" value="P-loop_NTPase"/>
</dbReference>
<keyword evidence="3" id="KW-0547">Nucleotide-binding</keyword>
<evidence type="ECO:0000256" key="4">
    <source>
        <dbReference type="ARBA" id="ARBA00022840"/>
    </source>
</evidence>
<dbReference type="GO" id="GO:0005524">
    <property type="term" value="F:ATP binding"/>
    <property type="evidence" value="ECO:0007669"/>
    <property type="project" value="UniProtKB-KW"/>
</dbReference>
<dbReference type="InterPro" id="IPR013563">
    <property type="entry name" value="Oligopep_ABC_C"/>
</dbReference>
<dbReference type="NCBIfam" id="TIGR01727">
    <property type="entry name" value="oligo_HPY"/>
    <property type="match status" value="1"/>
</dbReference>
<keyword evidence="2" id="KW-0813">Transport</keyword>
<dbReference type="PANTHER" id="PTHR43067:SF3">
    <property type="entry name" value="MALTOSE ABC TRANSPORTER, ATP-BINDING PROTEIN"/>
    <property type="match status" value="1"/>
</dbReference>
<feature type="domain" description="ABC transporter" evidence="5">
    <location>
        <begin position="10"/>
        <end position="258"/>
    </location>
</feature>
<evidence type="ECO:0000259" key="5">
    <source>
        <dbReference type="PROSITE" id="PS50893"/>
    </source>
</evidence>
<dbReference type="RefSeq" id="WP_132116563.1">
    <property type="nucleotide sequence ID" value="NZ_SLWS01000003.1"/>
</dbReference>
<sequence length="330" mass="35619">MSPVAPRLQVRSLDVRYHTARGSVQAVSGIDFDVRPGELVGLIGESGCGKTTTAMALLRLVQPPGRVHAGTALLDGVDLLALSGEQLRRARWSTVAFIPQGAQNSLNPVMRVGAQLVDVIRAHSRTRIAKSELAERTRECLTSVGLSSEVLGLYPHQLSGGMKQRVCIAMAVSLRPQLIIADEPTSALDVIVQRVVAQTLLRIKEELGVSIVLIGHDIGLMAQLADRVAVMYAGRIVEFGPTTEVFARPGHPYTRQLIEAVPALGRSTTTITGEGRMPDLRNPPNGCIFQGRCPEVTDLCRDTPPVAVHIGDDHLSHCHFNEPLEEVHDG</sequence>
<accession>A0A4R2JLZ1</accession>
<gene>
    <name evidence="6" type="ORF">EV192_103687</name>
</gene>
<dbReference type="Proteomes" id="UP000295680">
    <property type="component" value="Unassembled WGS sequence"/>
</dbReference>
<dbReference type="AlphaFoldDB" id="A0A4R2JLZ1"/>
<evidence type="ECO:0000313" key="7">
    <source>
        <dbReference type="Proteomes" id="UP000295680"/>
    </source>
</evidence>
<dbReference type="PROSITE" id="PS50893">
    <property type="entry name" value="ABC_TRANSPORTER_2"/>
    <property type="match status" value="1"/>
</dbReference>
<reference evidence="6 7" key="1">
    <citation type="submission" date="2019-03" db="EMBL/GenBank/DDBJ databases">
        <title>Genomic Encyclopedia of Type Strains, Phase IV (KMG-IV): sequencing the most valuable type-strain genomes for metagenomic binning, comparative biology and taxonomic classification.</title>
        <authorList>
            <person name="Goeker M."/>
        </authorList>
    </citation>
    <scope>NUCLEOTIDE SEQUENCE [LARGE SCALE GENOMIC DNA]</scope>
    <source>
        <strain evidence="6 7">DSM 45934</strain>
    </source>
</reference>
<dbReference type="GO" id="GO:0016887">
    <property type="term" value="F:ATP hydrolysis activity"/>
    <property type="evidence" value="ECO:0007669"/>
    <property type="project" value="InterPro"/>
</dbReference>
<dbReference type="InterPro" id="IPR003593">
    <property type="entry name" value="AAA+_ATPase"/>
</dbReference>
<name>A0A4R2JLZ1_9PSEU</name>
<keyword evidence="7" id="KW-1185">Reference proteome</keyword>
<dbReference type="CDD" id="cd03257">
    <property type="entry name" value="ABC_NikE_OppD_transporters"/>
    <property type="match status" value="1"/>
</dbReference>
<evidence type="ECO:0000313" key="6">
    <source>
        <dbReference type="EMBL" id="TCO61103.1"/>
    </source>
</evidence>
<comment type="caution">
    <text evidence="6">The sequence shown here is derived from an EMBL/GenBank/DDBJ whole genome shotgun (WGS) entry which is preliminary data.</text>
</comment>
<keyword evidence="4 6" id="KW-0067">ATP-binding</keyword>
<dbReference type="SMART" id="SM00382">
    <property type="entry name" value="AAA"/>
    <property type="match status" value="1"/>
</dbReference>
<evidence type="ECO:0000256" key="1">
    <source>
        <dbReference type="ARBA" id="ARBA00005417"/>
    </source>
</evidence>
<dbReference type="FunFam" id="3.40.50.300:FF:000016">
    <property type="entry name" value="Oligopeptide ABC transporter ATP-binding component"/>
    <property type="match status" value="1"/>
</dbReference>
<evidence type="ECO:0000256" key="2">
    <source>
        <dbReference type="ARBA" id="ARBA00022448"/>
    </source>
</evidence>
<dbReference type="Pfam" id="PF08352">
    <property type="entry name" value="oligo_HPY"/>
    <property type="match status" value="1"/>
</dbReference>
<dbReference type="Gene3D" id="3.40.50.300">
    <property type="entry name" value="P-loop containing nucleotide triphosphate hydrolases"/>
    <property type="match status" value="1"/>
</dbReference>
<comment type="similarity">
    <text evidence="1">Belongs to the ABC transporter superfamily.</text>
</comment>
<protein>
    <submittedName>
        <fullName evidence="6">Peptide/nickel transport system ATP-binding protein</fullName>
    </submittedName>
</protein>
<dbReference type="InterPro" id="IPR017871">
    <property type="entry name" value="ABC_transporter-like_CS"/>
</dbReference>
<organism evidence="6 7">
    <name type="scientific">Actinocrispum wychmicini</name>
    <dbReference type="NCBI Taxonomy" id="1213861"/>
    <lineage>
        <taxon>Bacteria</taxon>
        <taxon>Bacillati</taxon>
        <taxon>Actinomycetota</taxon>
        <taxon>Actinomycetes</taxon>
        <taxon>Pseudonocardiales</taxon>
        <taxon>Pseudonocardiaceae</taxon>
        <taxon>Actinocrispum</taxon>
    </lineage>
</organism>
<evidence type="ECO:0000256" key="3">
    <source>
        <dbReference type="ARBA" id="ARBA00022741"/>
    </source>
</evidence>
<dbReference type="OrthoDB" id="3677453at2"/>